<evidence type="ECO:0000256" key="5">
    <source>
        <dbReference type="ARBA" id="ARBA00022617"/>
    </source>
</evidence>
<keyword evidence="11 14" id="KW-0503">Monooxygenase</keyword>
<evidence type="ECO:0000256" key="1">
    <source>
        <dbReference type="ARBA" id="ARBA00001971"/>
    </source>
</evidence>
<dbReference type="InterPro" id="IPR002401">
    <property type="entry name" value="Cyt_P450_E_grp-I"/>
</dbReference>
<keyword evidence="9 14" id="KW-0560">Oxidoreductase</keyword>
<evidence type="ECO:0000256" key="14">
    <source>
        <dbReference type="RuleBase" id="RU000461"/>
    </source>
</evidence>
<dbReference type="GO" id="GO:0005789">
    <property type="term" value="C:endoplasmic reticulum membrane"/>
    <property type="evidence" value="ECO:0007669"/>
    <property type="project" value="UniProtKB-SubCell"/>
</dbReference>
<keyword evidence="5 13" id="KW-0349">Heme</keyword>
<dbReference type="GO" id="GO:0005506">
    <property type="term" value="F:iron ion binding"/>
    <property type="evidence" value="ECO:0007669"/>
    <property type="project" value="InterPro"/>
</dbReference>
<keyword evidence="10 13" id="KW-0408">Iron</keyword>
<dbReference type="GO" id="GO:0016705">
    <property type="term" value="F:oxidoreductase activity, acting on paired donors, with incorporation or reduction of molecular oxygen"/>
    <property type="evidence" value="ECO:0007669"/>
    <property type="project" value="InterPro"/>
</dbReference>
<evidence type="ECO:0000256" key="3">
    <source>
        <dbReference type="ARBA" id="ARBA00004406"/>
    </source>
</evidence>
<evidence type="ECO:0000313" key="16">
    <source>
        <dbReference type="Proteomes" id="UP000504606"/>
    </source>
</evidence>
<dbReference type="PANTHER" id="PTHR24291:SF189">
    <property type="entry name" value="CYTOCHROME P450 4C3-RELATED"/>
    <property type="match status" value="1"/>
</dbReference>
<evidence type="ECO:0000256" key="15">
    <source>
        <dbReference type="SAM" id="SignalP"/>
    </source>
</evidence>
<feature type="signal peptide" evidence="15">
    <location>
        <begin position="1"/>
        <end position="23"/>
    </location>
</feature>
<feature type="chain" id="PRO_5026787451" evidence="15">
    <location>
        <begin position="24"/>
        <end position="517"/>
    </location>
</feature>
<sequence length="517" mass="57567">MAMLVALLAVCVALLLLSAEARAALRRAVKGAATVARVVYLTRGVPSPPSLPLVGCVPTLFALFRDPRAALTDLIDKYGKTVRLHLVNRVLIVAMDPDDVQAVCTHPALASKPELYADLLGPHMGVGLVNINGPTHRRHRKAITPSLHFDILSDFVPIFVRNSEILVARLAERADGDSFDIQAEFGRLTSTTFIQTVLSSREATAADIGKDSAVLYEASHLMMWRAMRPWWYHDTVFKLFSDQAEPFFRTSETMNRMVSRVLTDKTAEVARGEAPPPRRRMSFLDHVLRSKEGGLLSSDELREELKTFLFVGASTSMDYLSLMAYILSYFPDVQRKVQEELDGVFGRPGTAGADRPLVADDLPHLEYTERVLREVLRYAPPIPIIFRVASEDMTLPTGTFVPEGCFVGVVPAGTHRLQEHFDEPWAFDPDRFLPERTRGRHPYAYVPFSAGARNCIGLRYALMLAKTVTASVLRRFTILRAADSPETLEDVKFDFSLTMSVRGRANVRLQSRLVAAA</sequence>
<dbReference type="Pfam" id="PF00067">
    <property type="entry name" value="p450"/>
    <property type="match status" value="1"/>
</dbReference>
<gene>
    <name evidence="17" type="primary">LOC113205100</name>
</gene>
<proteinExistence type="inferred from homology"/>
<dbReference type="PRINTS" id="PR00385">
    <property type="entry name" value="P450"/>
</dbReference>
<evidence type="ECO:0000256" key="9">
    <source>
        <dbReference type="ARBA" id="ARBA00023002"/>
    </source>
</evidence>
<dbReference type="OrthoDB" id="1470350at2759"/>
<organism evidence="16 17">
    <name type="scientific">Frankliniella occidentalis</name>
    <name type="common">Western flower thrips</name>
    <name type="synonym">Euthrips occidentalis</name>
    <dbReference type="NCBI Taxonomy" id="133901"/>
    <lineage>
        <taxon>Eukaryota</taxon>
        <taxon>Metazoa</taxon>
        <taxon>Ecdysozoa</taxon>
        <taxon>Arthropoda</taxon>
        <taxon>Hexapoda</taxon>
        <taxon>Insecta</taxon>
        <taxon>Pterygota</taxon>
        <taxon>Neoptera</taxon>
        <taxon>Paraneoptera</taxon>
        <taxon>Thysanoptera</taxon>
        <taxon>Terebrantia</taxon>
        <taxon>Thripoidea</taxon>
        <taxon>Thripidae</taxon>
        <taxon>Frankliniella</taxon>
    </lineage>
</organism>
<dbReference type="AlphaFoldDB" id="A0A6J1SCG7"/>
<dbReference type="InterPro" id="IPR050196">
    <property type="entry name" value="Cytochrome_P450_Monoox"/>
</dbReference>
<dbReference type="InterPro" id="IPR017972">
    <property type="entry name" value="Cyt_P450_CS"/>
</dbReference>
<keyword evidence="7" id="KW-0256">Endoplasmic reticulum</keyword>
<accession>A0A6J1SCG7</accession>
<dbReference type="InterPro" id="IPR001128">
    <property type="entry name" value="Cyt_P450"/>
</dbReference>
<evidence type="ECO:0000256" key="7">
    <source>
        <dbReference type="ARBA" id="ARBA00022824"/>
    </source>
</evidence>
<evidence type="ECO:0000256" key="11">
    <source>
        <dbReference type="ARBA" id="ARBA00023033"/>
    </source>
</evidence>
<dbReference type="RefSeq" id="XP_026276351.1">
    <property type="nucleotide sequence ID" value="XM_026420566.2"/>
</dbReference>
<reference evidence="17" key="1">
    <citation type="submission" date="2025-08" db="UniProtKB">
        <authorList>
            <consortium name="RefSeq"/>
        </authorList>
    </citation>
    <scope>IDENTIFICATION</scope>
    <source>
        <tissue evidence="17">Whole organism</tissue>
    </source>
</reference>
<comment type="subcellular location">
    <subcellularLocation>
        <location evidence="3">Endoplasmic reticulum membrane</location>
        <topology evidence="3">Peripheral membrane protein</topology>
    </subcellularLocation>
    <subcellularLocation>
        <location evidence="2">Microsome membrane</location>
        <topology evidence="2">Peripheral membrane protein</topology>
    </subcellularLocation>
</comment>
<dbReference type="PANTHER" id="PTHR24291">
    <property type="entry name" value="CYTOCHROME P450 FAMILY 4"/>
    <property type="match status" value="1"/>
</dbReference>
<dbReference type="SUPFAM" id="SSF48264">
    <property type="entry name" value="Cytochrome P450"/>
    <property type="match status" value="1"/>
</dbReference>
<dbReference type="GO" id="GO:0020037">
    <property type="term" value="F:heme binding"/>
    <property type="evidence" value="ECO:0007669"/>
    <property type="project" value="InterPro"/>
</dbReference>
<name>A0A6J1SCG7_FRAOC</name>
<keyword evidence="12" id="KW-0472">Membrane</keyword>
<keyword evidence="6 13" id="KW-0479">Metal-binding</keyword>
<evidence type="ECO:0000256" key="8">
    <source>
        <dbReference type="ARBA" id="ARBA00022848"/>
    </source>
</evidence>
<evidence type="ECO:0000256" key="2">
    <source>
        <dbReference type="ARBA" id="ARBA00004174"/>
    </source>
</evidence>
<protein>
    <submittedName>
        <fullName evidence="17">Cytochrome P450 4C1-like</fullName>
    </submittedName>
</protein>
<evidence type="ECO:0000256" key="10">
    <source>
        <dbReference type="ARBA" id="ARBA00023004"/>
    </source>
</evidence>
<comment type="cofactor">
    <cofactor evidence="1 13">
        <name>heme</name>
        <dbReference type="ChEBI" id="CHEBI:30413"/>
    </cofactor>
</comment>
<dbReference type="Proteomes" id="UP000504606">
    <property type="component" value="Unplaced"/>
</dbReference>
<dbReference type="GO" id="GO:0004497">
    <property type="term" value="F:monooxygenase activity"/>
    <property type="evidence" value="ECO:0007669"/>
    <property type="project" value="UniProtKB-KW"/>
</dbReference>
<dbReference type="InterPro" id="IPR036396">
    <property type="entry name" value="Cyt_P450_sf"/>
</dbReference>
<dbReference type="PROSITE" id="PS00086">
    <property type="entry name" value="CYTOCHROME_P450"/>
    <property type="match status" value="1"/>
</dbReference>
<evidence type="ECO:0000256" key="12">
    <source>
        <dbReference type="ARBA" id="ARBA00023136"/>
    </source>
</evidence>
<evidence type="ECO:0000256" key="4">
    <source>
        <dbReference type="ARBA" id="ARBA00010617"/>
    </source>
</evidence>
<comment type="similarity">
    <text evidence="4 14">Belongs to the cytochrome P450 family.</text>
</comment>
<evidence type="ECO:0000256" key="13">
    <source>
        <dbReference type="PIRSR" id="PIRSR602401-1"/>
    </source>
</evidence>
<keyword evidence="15" id="KW-0732">Signal</keyword>
<evidence type="ECO:0000256" key="6">
    <source>
        <dbReference type="ARBA" id="ARBA00022723"/>
    </source>
</evidence>
<dbReference type="KEGG" id="foc:113205100"/>
<dbReference type="PRINTS" id="PR00463">
    <property type="entry name" value="EP450I"/>
</dbReference>
<dbReference type="Gene3D" id="1.10.630.10">
    <property type="entry name" value="Cytochrome P450"/>
    <property type="match status" value="1"/>
</dbReference>
<evidence type="ECO:0000313" key="17">
    <source>
        <dbReference type="RefSeq" id="XP_026276351.1"/>
    </source>
</evidence>
<keyword evidence="8" id="KW-0492">Microsome</keyword>
<dbReference type="GeneID" id="113205100"/>
<keyword evidence="16" id="KW-1185">Reference proteome</keyword>
<feature type="binding site" description="axial binding residue" evidence="13">
    <location>
        <position position="455"/>
    </location>
    <ligand>
        <name>heme</name>
        <dbReference type="ChEBI" id="CHEBI:30413"/>
    </ligand>
    <ligandPart>
        <name>Fe</name>
        <dbReference type="ChEBI" id="CHEBI:18248"/>
    </ligandPart>
</feature>